<accession>A0A078AAL3</accession>
<sequence>MKNDSHQALDLKEEDLKYFTYNVQYKKVKAHIFQYSLKYTCVLTGHDLLADQVKSYVETNAKYQHAKMNQGFDYKTLSKYLVEHKRKKSMLMEKVSSLNYVEIFTNQQTQLDQQWKKGMLQKRKKLIAKLKTLRLKKVLDFNRFLYGNYLLKNKYAQLKRITRMTILTMRP</sequence>
<evidence type="ECO:0000313" key="2">
    <source>
        <dbReference type="Proteomes" id="UP000039865"/>
    </source>
</evidence>
<dbReference type="InterPro" id="IPR008833">
    <property type="entry name" value="Surf2"/>
</dbReference>
<evidence type="ECO:0000313" key="1">
    <source>
        <dbReference type="EMBL" id="CDW78876.1"/>
    </source>
</evidence>
<organism evidence="1 2">
    <name type="scientific">Stylonychia lemnae</name>
    <name type="common">Ciliate</name>
    <dbReference type="NCBI Taxonomy" id="5949"/>
    <lineage>
        <taxon>Eukaryota</taxon>
        <taxon>Sar</taxon>
        <taxon>Alveolata</taxon>
        <taxon>Ciliophora</taxon>
        <taxon>Intramacronucleata</taxon>
        <taxon>Spirotrichea</taxon>
        <taxon>Stichotrichia</taxon>
        <taxon>Sporadotrichida</taxon>
        <taxon>Oxytrichidae</taxon>
        <taxon>Stylonychinae</taxon>
        <taxon>Stylonychia</taxon>
    </lineage>
</organism>
<dbReference type="Pfam" id="PF05477">
    <property type="entry name" value="SURF2"/>
    <property type="match status" value="1"/>
</dbReference>
<gene>
    <name evidence="1" type="primary">Contig10616.g11336</name>
    <name evidence="1" type="ORF">STYLEM_7861</name>
</gene>
<proteinExistence type="predicted"/>
<reference evidence="1 2" key="1">
    <citation type="submission" date="2014-06" db="EMBL/GenBank/DDBJ databases">
        <authorList>
            <person name="Swart Estienne"/>
        </authorList>
    </citation>
    <scope>NUCLEOTIDE SEQUENCE [LARGE SCALE GENOMIC DNA]</scope>
    <source>
        <strain evidence="1 2">130c</strain>
    </source>
</reference>
<dbReference type="EMBL" id="CCKQ01007497">
    <property type="protein sequence ID" value="CDW78876.1"/>
    <property type="molecule type" value="Genomic_DNA"/>
</dbReference>
<dbReference type="AlphaFoldDB" id="A0A078AAL3"/>
<name>A0A078AAL3_STYLE</name>
<protein>
    <submittedName>
        <fullName evidence="1">Uncharacterized protein</fullName>
    </submittedName>
</protein>
<keyword evidence="2" id="KW-1185">Reference proteome</keyword>
<dbReference type="InParanoid" id="A0A078AAL3"/>
<dbReference type="Proteomes" id="UP000039865">
    <property type="component" value="Unassembled WGS sequence"/>
</dbReference>